<organism evidence="1 2">
    <name type="scientific">Caerostris darwini</name>
    <dbReference type="NCBI Taxonomy" id="1538125"/>
    <lineage>
        <taxon>Eukaryota</taxon>
        <taxon>Metazoa</taxon>
        <taxon>Ecdysozoa</taxon>
        <taxon>Arthropoda</taxon>
        <taxon>Chelicerata</taxon>
        <taxon>Arachnida</taxon>
        <taxon>Araneae</taxon>
        <taxon>Araneomorphae</taxon>
        <taxon>Entelegynae</taxon>
        <taxon>Araneoidea</taxon>
        <taxon>Araneidae</taxon>
        <taxon>Caerostris</taxon>
    </lineage>
</organism>
<evidence type="ECO:0000313" key="2">
    <source>
        <dbReference type="Proteomes" id="UP001054837"/>
    </source>
</evidence>
<evidence type="ECO:0000313" key="1">
    <source>
        <dbReference type="EMBL" id="GIY35369.1"/>
    </source>
</evidence>
<sequence>MLPNLKREKSRAFLLKFFRSDFLSCPIDLLNTECSLQDTHFAALVLALHFDPQHWSKELSLICTRSSTSQLISADSSVTEADHGSSFLLLKNTRPSYRLRRSCRSHNKQARRKDTEGI</sequence>
<dbReference type="AlphaFoldDB" id="A0AAV4SPZ3"/>
<gene>
    <name evidence="1" type="ORF">CDAR_446061</name>
</gene>
<dbReference type="Proteomes" id="UP001054837">
    <property type="component" value="Unassembled WGS sequence"/>
</dbReference>
<accession>A0AAV4SPZ3</accession>
<reference evidence="1 2" key="1">
    <citation type="submission" date="2021-06" db="EMBL/GenBank/DDBJ databases">
        <title>Caerostris darwini draft genome.</title>
        <authorList>
            <person name="Kono N."/>
            <person name="Arakawa K."/>
        </authorList>
    </citation>
    <scope>NUCLEOTIDE SEQUENCE [LARGE SCALE GENOMIC DNA]</scope>
</reference>
<protein>
    <submittedName>
        <fullName evidence="1">Uncharacterized protein</fullName>
    </submittedName>
</protein>
<name>A0AAV4SPZ3_9ARAC</name>
<proteinExistence type="predicted"/>
<comment type="caution">
    <text evidence="1">The sequence shown here is derived from an EMBL/GenBank/DDBJ whole genome shotgun (WGS) entry which is preliminary data.</text>
</comment>
<keyword evidence="2" id="KW-1185">Reference proteome</keyword>
<dbReference type="EMBL" id="BPLQ01008165">
    <property type="protein sequence ID" value="GIY35369.1"/>
    <property type="molecule type" value="Genomic_DNA"/>
</dbReference>